<keyword evidence="7" id="KW-0029">Amino-acid transport</keyword>
<dbReference type="GO" id="GO:0016887">
    <property type="term" value="F:ATP hydrolysis activity"/>
    <property type="evidence" value="ECO:0007669"/>
    <property type="project" value="InterPro"/>
</dbReference>
<dbReference type="InterPro" id="IPR003439">
    <property type="entry name" value="ABC_transporter-like_ATP-bd"/>
</dbReference>
<keyword evidence="6 10" id="KW-0067">ATP-binding</keyword>
<sequence length="255" mass="28176">MSQTILTATDIKKGFDGEEVLKGISLEVRRGEVLAIIGPSGSGKSTLLRCIAQLESVDSGLISVCNDVLVQNGPDGRAVYSSPEQCRKIGLRLGLVFQNFNLFPHYSVLKNITDAPVRVLQKSREEAVAAARELLKKMGLSEKEDAYPYQLSGGQQQRVSIARALAMNPEILFFDEPTSALDPELTGEILRVMRQLAAEHMTMVVVTHEMQFAHDVADHVIFMDGGTVLENGTPDEIFSHTRNERTRAFLSRFTE</sequence>
<dbReference type="GO" id="GO:0015424">
    <property type="term" value="F:ABC-type amino acid transporter activity"/>
    <property type="evidence" value="ECO:0007669"/>
    <property type="project" value="InterPro"/>
</dbReference>
<dbReference type="InterPro" id="IPR027417">
    <property type="entry name" value="P-loop_NTPase"/>
</dbReference>
<evidence type="ECO:0000256" key="1">
    <source>
        <dbReference type="ARBA" id="ARBA00004202"/>
    </source>
</evidence>
<dbReference type="SUPFAM" id="SSF52540">
    <property type="entry name" value="P-loop containing nucleoside triphosphate hydrolases"/>
    <property type="match status" value="1"/>
</dbReference>
<evidence type="ECO:0000313" key="10">
    <source>
        <dbReference type="EMBL" id="MBE6834088.1"/>
    </source>
</evidence>
<dbReference type="EMBL" id="SVNY01000005">
    <property type="protein sequence ID" value="MBE6834088.1"/>
    <property type="molecule type" value="Genomic_DNA"/>
</dbReference>
<dbReference type="SMART" id="SM00382">
    <property type="entry name" value="AAA"/>
    <property type="match status" value="1"/>
</dbReference>
<evidence type="ECO:0000256" key="3">
    <source>
        <dbReference type="ARBA" id="ARBA00022448"/>
    </source>
</evidence>
<accession>A0A928Q3K6</accession>
<dbReference type="PROSITE" id="PS50893">
    <property type="entry name" value="ABC_TRANSPORTER_2"/>
    <property type="match status" value="1"/>
</dbReference>
<keyword evidence="3" id="KW-0813">Transport</keyword>
<dbReference type="InterPro" id="IPR030679">
    <property type="entry name" value="ABC_ATPase_HisP-typ"/>
</dbReference>
<keyword evidence="5" id="KW-0547">Nucleotide-binding</keyword>
<evidence type="ECO:0000259" key="9">
    <source>
        <dbReference type="PROSITE" id="PS50893"/>
    </source>
</evidence>
<proteinExistence type="inferred from homology"/>
<feature type="domain" description="ABC transporter" evidence="9">
    <location>
        <begin position="6"/>
        <end position="250"/>
    </location>
</feature>
<comment type="similarity">
    <text evidence="2">Belongs to the ABC transporter superfamily.</text>
</comment>
<dbReference type="InterPro" id="IPR017871">
    <property type="entry name" value="ABC_transporter-like_CS"/>
</dbReference>
<dbReference type="InterPro" id="IPR050086">
    <property type="entry name" value="MetN_ABC_transporter-like"/>
</dbReference>
<protein>
    <submittedName>
        <fullName evidence="10">Amino acid ABC transporter ATP-binding protein</fullName>
    </submittedName>
</protein>
<dbReference type="Gene3D" id="3.40.50.300">
    <property type="entry name" value="P-loop containing nucleotide triphosphate hydrolases"/>
    <property type="match status" value="1"/>
</dbReference>
<dbReference type="InterPro" id="IPR003593">
    <property type="entry name" value="AAA+_ATPase"/>
</dbReference>
<dbReference type="PROSITE" id="PS00211">
    <property type="entry name" value="ABC_TRANSPORTER_1"/>
    <property type="match status" value="1"/>
</dbReference>
<evidence type="ECO:0000256" key="4">
    <source>
        <dbReference type="ARBA" id="ARBA00022475"/>
    </source>
</evidence>
<name>A0A928Q3K6_9FIRM</name>
<dbReference type="PANTHER" id="PTHR43166">
    <property type="entry name" value="AMINO ACID IMPORT ATP-BINDING PROTEIN"/>
    <property type="match status" value="1"/>
</dbReference>
<gene>
    <name evidence="10" type="ORF">E7512_11035</name>
</gene>
<dbReference type="GO" id="GO:0005524">
    <property type="term" value="F:ATP binding"/>
    <property type="evidence" value="ECO:0007669"/>
    <property type="project" value="UniProtKB-KW"/>
</dbReference>
<reference evidence="10" key="1">
    <citation type="submission" date="2019-04" db="EMBL/GenBank/DDBJ databases">
        <title>Evolution of Biomass-Degrading Anaerobic Consortia Revealed by Metagenomics.</title>
        <authorList>
            <person name="Peng X."/>
        </authorList>
    </citation>
    <scope>NUCLEOTIDE SEQUENCE</scope>
    <source>
        <strain evidence="10">SIG551</strain>
    </source>
</reference>
<dbReference type="CDD" id="cd03262">
    <property type="entry name" value="ABC_HisP_GlnQ"/>
    <property type="match status" value="1"/>
</dbReference>
<evidence type="ECO:0000256" key="8">
    <source>
        <dbReference type="ARBA" id="ARBA00023136"/>
    </source>
</evidence>
<organism evidence="10 11">
    <name type="scientific">Faecalispora sporosphaeroides</name>
    <dbReference type="NCBI Taxonomy" id="1549"/>
    <lineage>
        <taxon>Bacteria</taxon>
        <taxon>Bacillati</taxon>
        <taxon>Bacillota</taxon>
        <taxon>Clostridia</taxon>
        <taxon>Eubacteriales</taxon>
        <taxon>Oscillospiraceae</taxon>
        <taxon>Faecalispora</taxon>
    </lineage>
</organism>
<comment type="subcellular location">
    <subcellularLocation>
        <location evidence="1">Cell membrane</location>
        <topology evidence="1">Peripheral membrane protein</topology>
    </subcellularLocation>
</comment>
<dbReference type="GO" id="GO:0005886">
    <property type="term" value="C:plasma membrane"/>
    <property type="evidence" value="ECO:0007669"/>
    <property type="project" value="UniProtKB-SubCell"/>
</dbReference>
<evidence type="ECO:0000256" key="7">
    <source>
        <dbReference type="ARBA" id="ARBA00022970"/>
    </source>
</evidence>
<dbReference type="Proteomes" id="UP000754750">
    <property type="component" value="Unassembled WGS sequence"/>
</dbReference>
<evidence type="ECO:0000313" key="11">
    <source>
        <dbReference type="Proteomes" id="UP000754750"/>
    </source>
</evidence>
<dbReference type="RefSeq" id="WP_020072104.1">
    <property type="nucleotide sequence ID" value="NZ_JBKWRC010000001.1"/>
</dbReference>
<evidence type="ECO:0000256" key="5">
    <source>
        <dbReference type="ARBA" id="ARBA00022741"/>
    </source>
</evidence>
<evidence type="ECO:0000256" key="2">
    <source>
        <dbReference type="ARBA" id="ARBA00005417"/>
    </source>
</evidence>
<keyword evidence="4" id="KW-1003">Cell membrane</keyword>
<keyword evidence="8" id="KW-0472">Membrane</keyword>
<dbReference type="Pfam" id="PF00005">
    <property type="entry name" value="ABC_tran"/>
    <property type="match status" value="1"/>
</dbReference>
<dbReference type="AlphaFoldDB" id="A0A928Q3K6"/>
<evidence type="ECO:0000256" key="6">
    <source>
        <dbReference type="ARBA" id="ARBA00022840"/>
    </source>
</evidence>
<dbReference type="PANTHER" id="PTHR43166:SF9">
    <property type="entry name" value="GLUTAMATE_ASPARTATE IMPORT ATP-BINDING PROTEIN GLTL"/>
    <property type="match status" value="1"/>
</dbReference>
<dbReference type="FunFam" id="3.40.50.300:FF:000020">
    <property type="entry name" value="Amino acid ABC transporter ATP-binding component"/>
    <property type="match status" value="1"/>
</dbReference>
<dbReference type="PIRSF" id="PIRSF039085">
    <property type="entry name" value="ABC_ATPase_HisP"/>
    <property type="match status" value="1"/>
</dbReference>
<comment type="caution">
    <text evidence="10">The sequence shown here is derived from an EMBL/GenBank/DDBJ whole genome shotgun (WGS) entry which is preliminary data.</text>
</comment>